<dbReference type="InterPro" id="IPR052750">
    <property type="entry name" value="GH18_Chitinase"/>
</dbReference>
<dbReference type="Gene3D" id="3.20.20.80">
    <property type="entry name" value="Glycosidases"/>
    <property type="match status" value="1"/>
</dbReference>
<dbReference type="SUPFAM" id="SSF51445">
    <property type="entry name" value="(Trans)glycosidases"/>
    <property type="match status" value="1"/>
</dbReference>
<name>A0AAU2V5T7_9ACTN</name>
<evidence type="ECO:0000313" key="2">
    <source>
        <dbReference type="EMBL" id="WTW62149.1"/>
    </source>
</evidence>
<organism evidence="2">
    <name type="scientific">Streptomyces sp. NBC_00003</name>
    <dbReference type="NCBI Taxonomy" id="2903608"/>
    <lineage>
        <taxon>Bacteria</taxon>
        <taxon>Bacillati</taxon>
        <taxon>Actinomycetota</taxon>
        <taxon>Actinomycetes</taxon>
        <taxon>Kitasatosporales</taxon>
        <taxon>Streptomycetaceae</taxon>
        <taxon>Streptomyces</taxon>
    </lineage>
</organism>
<sequence>MRSFLRVPVAGLGALAALVCAGCSSAPDAAPKAPAGPAAANGPLNSAYSPYVSATTASPTDAVGSPAVYNLAFAIAHGNTCRAVWDDDTAIVDRDVKERAAGLKKSGAAVRVSFGGQAGKELALTCKTPAQLAAAYGSALDAVGAGEADFDIEGAALADSAALTRRAEAIALLQKQRALKVTFTLAVMPTGLTPQGTALLKSAKDHGVRVAAVNVMTMNYGTSFGGDMGDYAVRAATAAHGQLQQVLGLSDAAAWQGLGVTSMIGVNDVKGETFTLDDAAKVRKFAQDKGVGRLSMWVTYRDQKCGSGVNSAVAQASCSGVAQEPGAFAKALSGS</sequence>
<gene>
    <name evidence="2" type="ORF">OG549_16625</name>
</gene>
<keyword evidence="1" id="KW-0732">Signal</keyword>
<evidence type="ECO:0000256" key="1">
    <source>
        <dbReference type="SAM" id="SignalP"/>
    </source>
</evidence>
<protein>
    <submittedName>
        <fullName evidence="2">Chitinase</fullName>
    </submittedName>
</protein>
<feature type="signal peptide" evidence="1">
    <location>
        <begin position="1"/>
        <end position="29"/>
    </location>
</feature>
<accession>A0AAU2V5T7</accession>
<dbReference type="InterPro" id="IPR017853">
    <property type="entry name" value="GH"/>
</dbReference>
<dbReference type="PANTHER" id="PTHR42976:SF1">
    <property type="entry name" value="GH18 DOMAIN-CONTAINING PROTEIN-RELATED"/>
    <property type="match status" value="1"/>
</dbReference>
<proteinExistence type="predicted"/>
<feature type="chain" id="PRO_5043804879" evidence="1">
    <location>
        <begin position="30"/>
        <end position="335"/>
    </location>
</feature>
<dbReference type="EMBL" id="CP108318">
    <property type="protein sequence ID" value="WTW62149.1"/>
    <property type="molecule type" value="Genomic_DNA"/>
</dbReference>
<reference evidence="2" key="1">
    <citation type="submission" date="2022-10" db="EMBL/GenBank/DDBJ databases">
        <title>The complete genomes of actinobacterial strains from the NBC collection.</title>
        <authorList>
            <person name="Joergensen T.S."/>
            <person name="Alvarez Arevalo M."/>
            <person name="Sterndorff E.B."/>
            <person name="Faurdal D."/>
            <person name="Vuksanovic O."/>
            <person name="Mourched A.-S."/>
            <person name="Charusanti P."/>
            <person name="Shaw S."/>
            <person name="Blin K."/>
            <person name="Weber T."/>
        </authorList>
    </citation>
    <scope>NUCLEOTIDE SEQUENCE</scope>
    <source>
        <strain evidence="2">NBC_00003</strain>
    </source>
</reference>
<dbReference type="PANTHER" id="PTHR42976">
    <property type="entry name" value="BIFUNCTIONAL CHITINASE/LYSOZYME-RELATED"/>
    <property type="match status" value="1"/>
</dbReference>
<dbReference type="AlphaFoldDB" id="A0AAU2V5T7"/>
<dbReference type="CDD" id="cd06543">
    <property type="entry name" value="GH18_PF-ChiA-like"/>
    <property type="match status" value="1"/>
</dbReference>